<evidence type="ECO:0000256" key="1">
    <source>
        <dbReference type="SAM" id="MobiDB-lite"/>
    </source>
</evidence>
<dbReference type="InParanoid" id="A0A151GP21"/>
<feature type="region of interest" description="Disordered" evidence="1">
    <location>
        <begin position="76"/>
        <end position="108"/>
    </location>
</feature>
<name>A0A151GP21_DRECN</name>
<dbReference type="Proteomes" id="UP000076580">
    <property type="component" value="Chromosome 02"/>
</dbReference>
<gene>
    <name evidence="2" type="ORF">DCS_05867</name>
</gene>
<proteinExistence type="predicted"/>
<evidence type="ECO:0000313" key="2">
    <source>
        <dbReference type="EMBL" id="KYK58849.1"/>
    </source>
</evidence>
<comment type="caution">
    <text evidence="2">The sequence shown here is derived from an EMBL/GenBank/DDBJ whole genome shotgun (WGS) entry which is preliminary data.</text>
</comment>
<reference evidence="2 3" key="1">
    <citation type="journal article" date="2016" name="Sci. Rep.">
        <title>Insights into Adaptations to a Near-Obligate Nematode Endoparasitic Lifestyle from the Finished Genome of Drechmeria coniospora.</title>
        <authorList>
            <person name="Zhang L."/>
            <person name="Zhou Z."/>
            <person name="Guo Q."/>
            <person name="Fokkens L."/>
            <person name="Miskei M."/>
            <person name="Pocsi I."/>
            <person name="Zhang W."/>
            <person name="Chen M."/>
            <person name="Wang L."/>
            <person name="Sun Y."/>
            <person name="Donzelli B.G."/>
            <person name="Gibson D.M."/>
            <person name="Nelson D.R."/>
            <person name="Luo J.G."/>
            <person name="Rep M."/>
            <person name="Liu H."/>
            <person name="Yang S."/>
            <person name="Wang J."/>
            <person name="Krasnoff S.B."/>
            <person name="Xu Y."/>
            <person name="Molnar I."/>
            <person name="Lin M."/>
        </authorList>
    </citation>
    <scope>NUCLEOTIDE SEQUENCE [LARGE SCALE GENOMIC DNA]</scope>
    <source>
        <strain evidence="2 3">ARSEF 6962</strain>
    </source>
</reference>
<accession>A0A151GP21</accession>
<dbReference type="EMBL" id="LAYC01000002">
    <property type="protein sequence ID" value="KYK58849.1"/>
    <property type="molecule type" value="Genomic_DNA"/>
</dbReference>
<sequence length="163" mass="17769">MNGGEPTEGQKPPLAPATGVDGGDGLAARKRKKDGLKPIVTTDADDEDPTARAGRPAPSEPWAELALMVRLVSKAEARKLKPRSPSPKAQAQKPKSKPVEPTVWKEDKSSSLWPRCLRRRRRAACHWWPSCAKARHLVPEVEADPRPVGPCPVLLARLTTLGR</sequence>
<dbReference type="AlphaFoldDB" id="A0A151GP21"/>
<protein>
    <submittedName>
        <fullName evidence="2">Uncharacterized protein</fullName>
    </submittedName>
</protein>
<feature type="region of interest" description="Disordered" evidence="1">
    <location>
        <begin position="1"/>
        <end position="61"/>
    </location>
</feature>
<evidence type="ECO:0000313" key="3">
    <source>
        <dbReference type="Proteomes" id="UP000076580"/>
    </source>
</evidence>
<dbReference type="GeneID" id="63718510"/>
<organism evidence="2 3">
    <name type="scientific">Drechmeria coniospora</name>
    <name type="common">Nematophagous fungus</name>
    <name type="synonym">Meria coniospora</name>
    <dbReference type="NCBI Taxonomy" id="98403"/>
    <lineage>
        <taxon>Eukaryota</taxon>
        <taxon>Fungi</taxon>
        <taxon>Dikarya</taxon>
        <taxon>Ascomycota</taxon>
        <taxon>Pezizomycotina</taxon>
        <taxon>Sordariomycetes</taxon>
        <taxon>Hypocreomycetidae</taxon>
        <taxon>Hypocreales</taxon>
        <taxon>Ophiocordycipitaceae</taxon>
        <taxon>Drechmeria</taxon>
    </lineage>
</organism>
<keyword evidence="3" id="KW-1185">Reference proteome</keyword>
<dbReference type="RefSeq" id="XP_040658201.1">
    <property type="nucleotide sequence ID" value="XM_040803168.1"/>
</dbReference>